<dbReference type="Pfam" id="PF00293">
    <property type="entry name" value="NUDIX"/>
    <property type="match status" value="1"/>
</dbReference>
<dbReference type="GO" id="GO:0044715">
    <property type="term" value="F:8-oxo-dGDP phosphatase activity"/>
    <property type="evidence" value="ECO:0007669"/>
    <property type="project" value="TreeGrafter"/>
</dbReference>
<dbReference type="PANTHER" id="PTHR13622">
    <property type="entry name" value="THIAMIN PYROPHOSPHOKINASE"/>
    <property type="match status" value="1"/>
</dbReference>
<reference evidence="2 3" key="1">
    <citation type="submission" date="2017-03" db="EMBL/GenBank/DDBJ databases">
        <title>WGS assembly of Porphyra umbilicalis.</title>
        <authorList>
            <person name="Brawley S.H."/>
            <person name="Blouin N.A."/>
            <person name="Ficko-Blean E."/>
            <person name="Wheeler G.L."/>
            <person name="Lohr M."/>
            <person name="Goodson H.V."/>
            <person name="Jenkins J.W."/>
            <person name="Blaby-Haas C.E."/>
            <person name="Helliwell K.E."/>
            <person name="Chan C."/>
            <person name="Marriage T."/>
            <person name="Bhattacharya D."/>
            <person name="Klein A.S."/>
            <person name="Badis Y."/>
            <person name="Brodie J."/>
            <person name="Cao Y."/>
            <person name="Collen J."/>
            <person name="Dittami S.M."/>
            <person name="Gachon C.M."/>
            <person name="Green B.R."/>
            <person name="Karpowicz S."/>
            <person name="Kim J.W."/>
            <person name="Kudahl U."/>
            <person name="Lin S."/>
            <person name="Michel G."/>
            <person name="Mittag M."/>
            <person name="Olson B.J."/>
            <person name="Pangilinan J."/>
            <person name="Peng Y."/>
            <person name="Qiu H."/>
            <person name="Shu S."/>
            <person name="Singer J.T."/>
            <person name="Smith A.G."/>
            <person name="Sprecher B.N."/>
            <person name="Wagner V."/>
            <person name="Wang W."/>
            <person name="Wang Z.-Y."/>
            <person name="Yan J."/>
            <person name="Yarish C."/>
            <person name="Zoeuner-Riek S."/>
            <person name="Zhuang Y."/>
            <person name="Zou Y."/>
            <person name="Lindquist E.A."/>
            <person name="Grimwood J."/>
            <person name="Barry K."/>
            <person name="Rokhsar D.S."/>
            <person name="Schmutz J."/>
            <person name="Stiller J.W."/>
            <person name="Grossman A.R."/>
            <person name="Prochnik S.E."/>
        </authorList>
    </citation>
    <scope>NUCLEOTIDE SEQUENCE [LARGE SCALE GENOMIC DNA]</scope>
    <source>
        <strain evidence="2">4086291</strain>
    </source>
</reference>
<evidence type="ECO:0000259" key="1">
    <source>
        <dbReference type="PROSITE" id="PS51462"/>
    </source>
</evidence>
<dbReference type="Proteomes" id="UP000218209">
    <property type="component" value="Unassembled WGS sequence"/>
</dbReference>
<sequence>MQDNADLGVFAVQLESCALDGWTQLPGSVTASPELLAMDVPERTDRVGQLMARLHARGLVQGWRDELHPISQFFQTETLFEMERACLPYFGLRGYGIHVNGYVRRDGQLFVWVATRSHNKATYAGLFDQMVAGGLPSGVSLIENVAKEAVEEAGVDLADLDNLTSVGSLSYRYETRKGLSAKSLFLYDLELPPSFTPINLDGEVEEFNLVPVSAVLESIACNLRAWKPNSAVVMIEFAVRHGVINPTCEPDYLRLSKYLR</sequence>
<dbReference type="FunFam" id="3.90.79.10:FF:000019">
    <property type="entry name" value="Thiamin pyrophosphokinase, putative"/>
    <property type="match status" value="1"/>
</dbReference>
<dbReference type="PANTHER" id="PTHR13622:SF8">
    <property type="entry name" value="THIAMIN PYROPHOSPHOKINASE 1"/>
    <property type="match status" value="1"/>
</dbReference>
<dbReference type="CDD" id="cd03676">
    <property type="entry name" value="NUDIX_Tnr3_like"/>
    <property type="match status" value="1"/>
</dbReference>
<organism evidence="2 3">
    <name type="scientific">Porphyra umbilicalis</name>
    <name type="common">Purple laver</name>
    <name type="synonym">Red alga</name>
    <dbReference type="NCBI Taxonomy" id="2786"/>
    <lineage>
        <taxon>Eukaryota</taxon>
        <taxon>Rhodophyta</taxon>
        <taxon>Bangiophyceae</taxon>
        <taxon>Bangiales</taxon>
        <taxon>Bangiaceae</taxon>
        <taxon>Porphyra</taxon>
    </lineage>
</organism>
<accession>A0A1X6NIZ3</accession>
<dbReference type="InterPro" id="IPR000086">
    <property type="entry name" value="NUDIX_hydrolase_dom"/>
</dbReference>
<protein>
    <recommendedName>
        <fullName evidence="1">Nudix hydrolase domain-containing protein</fullName>
    </recommendedName>
</protein>
<gene>
    <name evidence="2" type="ORF">BU14_2525s0001</name>
</gene>
<dbReference type="InterPro" id="IPR015797">
    <property type="entry name" value="NUDIX_hydrolase-like_dom_sf"/>
</dbReference>
<evidence type="ECO:0000313" key="2">
    <source>
        <dbReference type="EMBL" id="OSX68594.1"/>
    </source>
</evidence>
<dbReference type="InterPro" id="IPR031804">
    <property type="entry name" value="DUF4743"/>
</dbReference>
<proteinExistence type="predicted"/>
<name>A0A1X6NIZ3_PORUM</name>
<dbReference type="Pfam" id="PF15916">
    <property type="entry name" value="DUF4743"/>
    <property type="match status" value="1"/>
</dbReference>
<evidence type="ECO:0000313" key="3">
    <source>
        <dbReference type="Proteomes" id="UP000218209"/>
    </source>
</evidence>
<dbReference type="Gene3D" id="3.90.79.10">
    <property type="entry name" value="Nucleoside Triphosphate Pyrophosphohydrolase"/>
    <property type="match status" value="1"/>
</dbReference>
<dbReference type="EMBL" id="KV920315">
    <property type="protein sequence ID" value="OSX68594.1"/>
    <property type="molecule type" value="Genomic_DNA"/>
</dbReference>
<dbReference type="SUPFAM" id="SSF55811">
    <property type="entry name" value="Nudix"/>
    <property type="match status" value="1"/>
</dbReference>
<dbReference type="AlphaFoldDB" id="A0A1X6NIZ3"/>
<keyword evidence="3" id="KW-1185">Reference proteome</keyword>
<dbReference type="OrthoDB" id="5310at2759"/>
<dbReference type="PROSITE" id="PS51462">
    <property type="entry name" value="NUDIX"/>
    <property type="match status" value="1"/>
</dbReference>
<feature type="domain" description="Nudix hydrolase" evidence="1">
    <location>
        <begin position="94"/>
        <end position="236"/>
    </location>
</feature>